<dbReference type="EnsemblFungi" id="EJT69910">
    <property type="protein sequence ID" value="EJT69910"/>
    <property type="gene ID" value="GGTG_12793"/>
</dbReference>
<dbReference type="InterPro" id="IPR036864">
    <property type="entry name" value="Zn2-C6_fun-type_DNA-bd_sf"/>
</dbReference>
<dbReference type="PANTHER" id="PTHR47338:SF16">
    <property type="entry name" value="TRANSCRIPTION FACTOR, PUTATIVE (AFU_ORTHOLOGUE AFUA_2G09360)-RELATED"/>
    <property type="match status" value="1"/>
</dbReference>
<dbReference type="InterPro" id="IPR050815">
    <property type="entry name" value="TF_fung"/>
</dbReference>
<name>J3PH13_GAET3</name>
<keyword evidence="5" id="KW-0539">Nucleus</keyword>
<dbReference type="OrthoDB" id="1924787at2759"/>
<dbReference type="eggNOG" id="ENOG502SJWB">
    <property type="taxonomic scope" value="Eukaryota"/>
</dbReference>
<protein>
    <recommendedName>
        <fullName evidence="6">Zn(2)-C6 fungal-type domain-containing protein</fullName>
    </recommendedName>
</protein>
<feature type="domain" description="Zn(2)-C6 fungal-type" evidence="6">
    <location>
        <begin position="6"/>
        <end position="41"/>
    </location>
</feature>
<reference evidence="7" key="3">
    <citation type="submission" date="2010-09" db="EMBL/GenBank/DDBJ databases">
        <title>Annotation of Gaeumannomyces graminis var. tritici R3-111a-1.</title>
        <authorList>
            <consortium name="The Broad Institute Genome Sequencing Platform"/>
            <person name="Ma L.-J."/>
            <person name="Dead R."/>
            <person name="Young S.K."/>
            <person name="Zeng Q."/>
            <person name="Gargeya S."/>
            <person name="Fitzgerald M."/>
            <person name="Haas B."/>
            <person name="Abouelleil A."/>
            <person name="Alvarado L."/>
            <person name="Arachchi H.M."/>
            <person name="Berlin A."/>
            <person name="Brown A."/>
            <person name="Chapman S.B."/>
            <person name="Chen Z."/>
            <person name="Dunbar C."/>
            <person name="Freedman E."/>
            <person name="Gearin G."/>
            <person name="Gellesch M."/>
            <person name="Goldberg J."/>
            <person name="Griggs A."/>
            <person name="Gujja S."/>
            <person name="Heiman D."/>
            <person name="Howarth C."/>
            <person name="Larson L."/>
            <person name="Lui A."/>
            <person name="MacDonald P.J.P."/>
            <person name="Mehta T."/>
            <person name="Montmayeur A."/>
            <person name="Murphy C."/>
            <person name="Neiman D."/>
            <person name="Pearson M."/>
            <person name="Priest M."/>
            <person name="Roberts A."/>
            <person name="Saif S."/>
            <person name="Shea T."/>
            <person name="Shenoy N."/>
            <person name="Sisk P."/>
            <person name="Stolte C."/>
            <person name="Sykes S."/>
            <person name="Yandava C."/>
            <person name="Wortman J."/>
            <person name="Nusbaum C."/>
            <person name="Birren B."/>
        </authorList>
    </citation>
    <scope>NUCLEOTIDE SEQUENCE</scope>
    <source>
        <strain evidence="7">R3-111a-1</strain>
    </source>
</reference>
<keyword evidence="3" id="KW-0805">Transcription regulation</keyword>
<comment type="subcellular location">
    <subcellularLocation>
        <location evidence="1">Nucleus</location>
    </subcellularLocation>
</comment>
<dbReference type="GO" id="GO:0000981">
    <property type="term" value="F:DNA-binding transcription factor activity, RNA polymerase II-specific"/>
    <property type="evidence" value="ECO:0007669"/>
    <property type="project" value="InterPro"/>
</dbReference>
<dbReference type="InterPro" id="IPR007219">
    <property type="entry name" value="XnlR_reg_dom"/>
</dbReference>
<reference evidence="7" key="2">
    <citation type="submission" date="2010-07" db="EMBL/GenBank/DDBJ databases">
        <authorList>
            <consortium name="The Broad Institute Genome Sequencing Platform"/>
            <consortium name="Broad Institute Genome Sequencing Center for Infectious Disease"/>
            <person name="Ma L.-J."/>
            <person name="Dead R."/>
            <person name="Young S."/>
            <person name="Zeng Q."/>
            <person name="Koehrsen M."/>
            <person name="Alvarado L."/>
            <person name="Berlin A."/>
            <person name="Chapman S.B."/>
            <person name="Chen Z."/>
            <person name="Freedman E."/>
            <person name="Gellesch M."/>
            <person name="Goldberg J."/>
            <person name="Griggs A."/>
            <person name="Gujja S."/>
            <person name="Heilman E.R."/>
            <person name="Heiman D."/>
            <person name="Hepburn T."/>
            <person name="Howarth C."/>
            <person name="Jen D."/>
            <person name="Larson L."/>
            <person name="Mehta T."/>
            <person name="Neiman D."/>
            <person name="Pearson M."/>
            <person name="Roberts A."/>
            <person name="Saif S."/>
            <person name="Shea T."/>
            <person name="Shenoy N."/>
            <person name="Sisk P."/>
            <person name="Stolte C."/>
            <person name="Sykes S."/>
            <person name="Walk T."/>
            <person name="White J."/>
            <person name="Yandava C."/>
            <person name="Haas B."/>
            <person name="Nusbaum C."/>
            <person name="Birren B."/>
        </authorList>
    </citation>
    <scope>NUCLEOTIDE SEQUENCE</scope>
    <source>
        <strain evidence="7">R3-111a-1</strain>
    </source>
</reference>
<dbReference type="EMBL" id="GL385403">
    <property type="protein sequence ID" value="EJT69910.1"/>
    <property type="molecule type" value="Genomic_DNA"/>
</dbReference>
<dbReference type="VEuPathDB" id="FungiDB:GGTG_12793"/>
<dbReference type="CDD" id="cd12148">
    <property type="entry name" value="fungal_TF_MHR"/>
    <property type="match status" value="1"/>
</dbReference>
<accession>J3PH13</accession>
<dbReference type="PANTHER" id="PTHR47338">
    <property type="entry name" value="ZN(II)2CYS6 TRANSCRIPTION FACTOR (EUROFUNG)-RELATED"/>
    <property type="match status" value="1"/>
</dbReference>
<dbReference type="GO" id="GO:0005634">
    <property type="term" value="C:nucleus"/>
    <property type="evidence" value="ECO:0007669"/>
    <property type="project" value="UniProtKB-SubCell"/>
</dbReference>
<dbReference type="HOGENOM" id="CLU_026304_1_0_1"/>
<reference evidence="8" key="4">
    <citation type="journal article" date="2015" name="G3 (Bethesda)">
        <title>Genome sequences of three phytopathogenic species of the Magnaporthaceae family of fungi.</title>
        <authorList>
            <person name="Okagaki L.H."/>
            <person name="Nunes C.C."/>
            <person name="Sailsbery J."/>
            <person name="Clay B."/>
            <person name="Brown D."/>
            <person name="John T."/>
            <person name="Oh Y."/>
            <person name="Young N."/>
            <person name="Fitzgerald M."/>
            <person name="Haas B.J."/>
            <person name="Zeng Q."/>
            <person name="Young S."/>
            <person name="Adiconis X."/>
            <person name="Fan L."/>
            <person name="Levin J.Z."/>
            <person name="Mitchell T.K."/>
            <person name="Okubara P.A."/>
            <person name="Farman M.L."/>
            <person name="Kohn L.M."/>
            <person name="Birren B."/>
            <person name="Ma L.-J."/>
            <person name="Dean R.A."/>
        </authorList>
    </citation>
    <scope>NUCLEOTIDE SEQUENCE</scope>
    <source>
        <strain evidence="8">R3-111a-1</strain>
    </source>
</reference>
<reference evidence="8" key="5">
    <citation type="submission" date="2018-04" db="UniProtKB">
        <authorList>
            <consortium name="EnsemblFungi"/>
        </authorList>
    </citation>
    <scope>IDENTIFICATION</scope>
    <source>
        <strain evidence="8">R3-111a-1</strain>
    </source>
</reference>
<dbReference type="AlphaFoldDB" id="J3PH13"/>
<reference evidence="9" key="1">
    <citation type="submission" date="2010-07" db="EMBL/GenBank/DDBJ databases">
        <title>The genome sequence of Gaeumannomyces graminis var. tritici strain R3-111a-1.</title>
        <authorList>
            <consortium name="The Broad Institute Genome Sequencing Platform"/>
            <person name="Ma L.-J."/>
            <person name="Dead R."/>
            <person name="Young S."/>
            <person name="Zeng Q."/>
            <person name="Koehrsen M."/>
            <person name="Alvarado L."/>
            <person name="Berlin A."/>
            <person name="Chapman S.B."/>
            <person name="Chen Z."/>
            <person name="Freedman E."/>
            <person name="Gellesch M."/>
            <person name="Goldberg J."/>
            <person name="Griggs A."/>
            <person name="Gujja S."/>
            <person name="Heilman E.R."/>
            <person name="Heiman D."/>
            <person name="Hepburn T."/>
            <person name="Howarth C."/>
            <person name="Jen D."/>
            <person name="Larson L."/>
            <person name="Mehta T."/>
            <person name="Neiman D."/>
            <person name="Pearson M."/>
            <person name="Roberts A."/>
            <person name="Saif S."/>
            <person name="Shea T."/>
            <person name="Shenoy N."/>
            <person name="Sisk P."/>
            <person name="Stolte C."/>
            <person name="Sykes S."/>
            <person name="Walk T."/>
            <person name="White J."/>
            <person name="Yandava C."/>
            <person name="Haas B."/>
            <person name="Nusbaum C."/>
            <person name="Birren B."/>
        </authorList>
    </citation>
    <scope>NUCLEOTIDE SEQUENCE [LARGE SCALE GENOMIC DNA]</scope>
    <source>
        <strain evidence="9">R3-111a-1</strain>
    </source>
</reference>
<dbReference type="GO" id="GO:0006351">
    <property type="term" value="P:DNA-templated transcription"/>
    <property type="evidence" value="ECO:0007669"/>
    <property type="project" value="InterPro"/>
</dbReference>
<evidence type="ECO:0000313" key="7">
    <source>
        <dbReference type="EMBL" id="EJT69910.1"/>
    </source>
</evidence>
<gene>
    <name evidence="8" type="primary">20353251</name>
    <name evidence="7" type="ORF">GGTG_12793</name>
</gene>
<dbReference type="GO" id="GO:0008270">
    <property type="term" value="F:zinc ion binding"/>
    <property type="evidence" value="ECO:0007669"/>
    <property type="project" value="InterPro"/>
</dbReference>
<dbReference type="RefSeq" id="XP_009228958.1">
    <property type="nucleotide sequence ID" value="XM_009230694.1"/>
</dbReference>
<dbReference type="InterPro" id="IPR001138">
    <property type="entry name" value="Zn2Cys6_DnaBD"/>
</dbReference>
<dbReference type="PROSITE" id="PS50048">
    <property type="entry name" value="ZN2_CY6_FUNGAL_2"/>
    <property type="match status" value="1"/>
</dbReference>
<dbReference type="PROSITE" id="PS00463">
    <property type="entry name" value="ZN2_CY6_FUNGAL_1"/>
    <property type="match status" value="1"/>
</dbReference>
<evidence type="ECO:0000313" key="9">
    <source>
        <dbReference type="Proteomes" id="UP000006039"/>
    </source>
</evidence>
<keyword evidence="4" id="KW-0804">Transcription</keyword>
<dbReference type="GO" id="GO:0003677">
    <property type="term" value="F:DNA binding"/>
    <property type="evidence" value="ECO:0007669"/>
    <property type="project" value="InterPro"/>
</dbReference>
<evidence type="ECO:0000256" key="1">
    <source>
        <dbReference type="ARBA" id="ARBA00004123"/>
    </source>
</evidence>
<keyword evidence="9" id="KW-1185">Reference proteome</keyword>
<evidence type="ECO:0000313" key="8">
    <source>
        <dbReference type="EnsemblFungi" id="EJT69910"/>
    </source>
</evidence>
<dbReference type="SUPFAM" id="SSF57701">
    <property type="entry name" value="Zn2/Cys6 DNA-binding domain"/>
    <property type="match status" value="1"/>
</dbReference>
<keyword evidence="2" id="KW-0479">Metal-binding</keyword>
<evidence type="ECO:0000256" key="4">
    <source>
        <dbReference type="ARBA" id="ARBA00023163"/>
    </source>
</evidence>
<dbReference type="Gene3D" id="4.10.240.10">
    <property type="entry name" value="Zn(2)-C6 fungal-type DNA-binding domain"/>
    <property type="match status" value="1"/>
</dbReference>
<evidence type="ECO:0000256" key="2">
    <source>
        <dbReference type="ARBA" id="ARBA00022723"/>
    </source>
</evidence>
<organism evidence="7">
    <name type="scientific">Gaeumannomyces tritici (strain R3-111a-1)</name>
    <name type="common">Wheat and barley take-all root rot fungus</name>
    <name type="synonym">Gaeumannomyces graminis var. tritici</name>
    <dbReference type="NCBI Taxonomy" id="644352"/>
    <lineage>
        <taxon>Eukaryota</taxon>
        <taxon>Fungi</taxon>
        <taxon>Dikarya</taxon>
        <taxon>Ascomycota</taxon>
        <taxon>Pezizomycotina</taxon>
        <taxon>Sordariomycetes</taxon>
        <taxon>Sordariomycetidae</taxon>
        <taxon>Magnaporthales</taxon>
        <taxon>Magnaporthaceae</taxon>
        <taxon>Gaeumannomyces</taxon>
    </lineage>
</organism>
<sequence>MRKPSACGVCRARRRRCIWPATDSQSPSCEYCTLYGLHCIQKPPDGGWYHRRQLRLQVSGSIDAQLPARSSQAQIAHPVPGPSSERAATVQADVASQNATVNIESLPMALRLDLVGCYFDYIHDQFHSMFHRPSFEDDVTKNQVPGILLLAIFSLAARFSNHGHLADTAPCDRGERFRVACEAQLRVRHISVLTVQVCVLLGAYAAGQGEIEAENVYYTLAGRMACTMNLMDRTASSLVERETNIRAWWSLCMIDVWSSTAVKLPRIMPAAPHLDAAAVPMDEIPFLDLGGIDEMSPSGRTTLLESPLFTQMVKLNRVLANIIDFNKTCVAAHLAGPALDSGVQKLSLELEHWLVSLPPSMRDTPENLAWFAARGLGRMFAAVYLGYYYFSQLLYFQFLGGSADDVSSSSGGGNGRLPAHVVYAERCKDHAARLCELIYRCAATAGADVRYPMVAHVLVIASTVQIHTLLFAASERPIREARARLEHNFQIILLDLKPFWPAVDGAMSRLRAFHQTCLLRSGDGVGGSSPGSSSAFVLDQWLLRFLVEFADHMEDEPREMDPDYEALWSLSK</sequence>
<dbReference type="CDD" id="cd00067">
    <property type="entry name" value="GAL4"/>
    <property type="match status" value="1"/>
</dbReference>
<evidence type="ECO:0000256" key="5">
    <source>
        <dbReference type="ARBA" id="ARBA00023242"/>
    </source>
</evidence>
<evidence type="ECO:0000259" key="6">
    <source>
        <dbReference type="PROSITE" id="PS50048"/>
    </source>
</evidence>
<proteinExistence type="predicted"/>
<dbReference type="Proteomes" id="UP000006039">
    <property type="component" value="Unassembled WGS sequence"/>
</dbReference>
<evidence type="ECO:0000256" key="3">
    <source>
        <dbReference type="ARBA" id="ARBA00023015"/>
    </source>
</evidence>
<dbReference type="GeneID" id="20353251"/>
<dbReference type="Pfam" id="PF04082">
    <property type="entry name" value="Fungal_trans"/>
    <property type="match status" value="1"/>
</dbReference>